<protein>
    <submittedName>
        <fullName evidence="10">RnfABCDGE type electron transport complex subunit D</fullName>
    </submittedName>
</protein>
<sequence>MQDTIKNTQTAALAETGRYYKHICWMALPLVCMSAYLYGLRPVLLCLAALLTGNLCDRLVALLRRRVYNPGDWSNESFALLIALLMPATVSWYVLVVAVVAGVLLGKEAFGGYGSYPFHPAAVGYVVAAVSWPEQVFLYPQPYADIPLWDPSGVALVNGMSSTLRNGGLPTVSAWPLVLGEFAAPMGAGAVLILLACGLFLFTQKDLRLTAAVSFLAACAAIVFFFPRQADLLHTGVLETAAQRLNLVKYELVSGATLYSAVLLISEPYTCPRRALGRVLYGLLLGCISMSFRYFGVYETGACFAILIVNSLSGWLDRVVDRVSRAPAGPALPRQRKEAAQ</sequence>
<evidence type="ECO:0000256" key="7">
    <source>
        <dbReference type="ARBA" id="ARBA00022989"/>
    </source>
</evidence>
<dbReference type="EMBL" id="DWXX01000196">
    <property type="protein sequence ID" value="HJB60032.1"/>
    <property type="molecule type" value="Genomic_DNA"/>
</dbReference>
<feature type="transmembrane region" description="Helical" evidence="9">
    <location>
        <begin position="182"/>
        <end position="202"/>
    </location>
</feature>
<evidence type="ECO:0000256" key="6">
    <source>
        <dbReference type="ARBA" id="ARBA00022967"/>
    </source>
</evidence>
<reference evidence="10" key="1">
    <citation type="journal article" date="2021" name="PeerJ">
        <title>Extensive microbial diversity within the chicken gut microbiome revealed by metagenomics and culture.</title>
        <authorList>
            <person name="Gilroy R."/>
            <person name="Ravi A."/>
            <person name="Getino M."/>
            <person name="Pursley I."/>
            <person name="Horton D.L."/>
            <person name="Alikhan N.F."/>
            <person name="Baker D."/>
            <person name="Gharbi K."/>
            <person name="Hall N."/>
            <person name="Watson M."/>
            <person name="Adriaenssens E.M."/>
            <person name="Foster-Nyarko E."/>
            <person name="Jarju S."/>
            <person name="Secka A."/>
            <person name="Antonio M."/>
            <person name="Oren A."/>
            <person name="Chaudhuri R.R."/>
            <person name="La Ragione R."/>
            <person name="Hildebrand F."/>
            <person name="Pallen M.J."/>
        </authorList>
    </citation>
    <scope>NUCLEOTIDE SEQUENCE</scope>
    <source>
        <strain evidence="10">ChiHjej9B8-13557</strain>
    </source>
</reference>
<keyword evidence="8 9" id="KW-0472">Membrane</keyword>
<evidence type="ECO:0000256" key="4">
    <source>
        <dbReference type="ARBA" id="ARBA00022643"/>
    </source>
</evidence>
<gene>
    <name evidence="10" type="ORF">H9771_10365</name>
</gene>
<keyword evidence="1" id="KW-0813">Transport</keyword>
<keyword evidence="7 9" id="KW-1133">Transmembrane helix</keyword>
<keyword evidence="5 9" id="KW-0812">Transmembrane</keyword>
<evidence type="ECO:0000256" key="8">
    <source>
        <dbReference type="ARBA" id="ARBA00023136"/>
    </source>
</evidence>
<dbReference type="InterPro" id="IPR004338">
    <property type="entry name" value="NqrB/RnfD"/>
</dbReference>
<evidence type="ECO:0000256" key="3">
    <source>
        <dbReference type="ARBA" id="ARBA00022630"/>
    </source>
</evidence>
<comment type="caution">
    <text evidence="10">The sequence shown here is derived from an EMBL/GenBank/DDBJ whole genome shotgun (WGS) entry which is preliminary data.</text>
</comment>
<organism evidence="10 11">
    <name type="scientific">Candidatus Faecalibacterium faecipullorum</name>
    <dbReference type="NCBI Taxonomy" id="2838578"/>
    <lineage>
        <taxon>Bacteria</taxon>
        <taxon>Bacillati</taxon>
        <taxon>Bacillota</taxon>
        <taxon>Clostridia</taxon>
        <taxon>Eubacteriales</taxon>
        <taxon>Oscillospiraceae</taxon>
        <taxon>Faecalibacterium</taxon>
    </lineage>
</organism>
<evidence type="ECO:0000256" key="5">
    <source>
        <dbReference type="ARBA" id="ARBA00022692"/>
    </source>
</evidence>
<keyword evidence="4" id="KW-0288">FMN</keyword>
<evidence type="ECO:0000256" key="1">
    <source>
        <dbReference type="ARBA" id="ARBA00022448"/>
    </source>
</evidence>
<evidence type="ECO:0000256" key="2">
    <source>
        <dbReference type="ARBA" id="ARBA00022553"/>
    </source>
</evidence>
<dbReference type="Proteomes" id="UP000824211">
    <property type="component" value="Unassembled WGS sequence"/>
</dbReference>
<keyword evidence="3" id="KW-0285">Flavoprotein</keyword>
<feature type="transmembrane region" description="Helical" evidence="9">
    <location>
        <begin position="298"/>
        <end position="316"/>
    </location>
</feature>
<keyword evidence="6" id="KW-1278">Translocase</keyword>
<accession>A0A9D2MG05</accession>
<dbReference type="GO" id="GO:0055085">
    <property type="term" value="P:transmembrane transport"/>
    <property type="evidence" value="ECO:0007669"/>
    <property type="project" value="InterPro"/>
</dbReference>
<keyword evidence="2" id="KW-0597">Phosphoprotein</keyword>
<proteinExistence type="predicted"/>
<reference evidence="10" key="2">
    <citation type="submission" date="2021-04" db="EMBL/GenBank/DDBJ databases">
        <authorList>
            <person name="Gilroy R."/>
        </authorList>
    </citation>
    <scope>NUCLEOTIDE SEQUENCE</scope>
    <source>
        <strain evidence="10">ChiHjej9B8-13557</strain>
    </source>
</reference>
<dbReference type="AlphaFoldDB" id="A0A9D2MG05"/>
<evidence type="ECO:0000313" key="10">
    <source>
        <dbReference type="EMBL" id="HJB60032.1"/>
    </source>
</evidence>
<feature type="transmembrane region" description="Helical" evidence="9">
    <location>
        <begin position="209"/>
        <end position="227"/>
    </location>
</feature>
<evidence type="ECO:0000256" key="9">
    <source>
        <dbReference type="SAM" id="Phobius"/>
    </source>
</evidence>
<name>A0A9D2MG05_9FIRM</name>
<dbReference type="PANTHER" id="PTHR30578:SF0">
    <property type="entry name" value="ION-TRANSLOCATING OXIDOREDUCTASE COMPLEX SUBUNIT D"/>
    <property type="match status" value="1"/>
</dbReference>
<dbReference type="Pfam" id="PF03116">
    <property type="entry name" value="NQR2_RnfD_RnfE"/>
    <property type="match status" value="1"/>
</dbReference>
<feature type="transmembrane region" description="Helical" evidence="9">
    <location>
        <begin position="77"/>
        <end position="105"/>
    </location>
</feature>
<dbReference type="GO" id="GO:0005886">
    <property type="term" value="C:plasma membrane"/>
    <property type="evidence" value="ECO:0007669"/>
    <property type="project" value="TreeGrafter"/>
</dbReference>
<dbReference type="PANTHER" id="PTHR30578">
    <property type="entry name" value="ELECTRON TRANSPORT COMPLEX PROTEIN RNFD"/>
    <property type="match status" value="1"/>
</dbReference>
<evidence type="ECO:0000313" key="11">
    <source>
        <dbReference type="Proteomes" id="UP000824211"/>
    </source>
</evidence>